<feature type="signal peptide" evidence="14">
    <location>
        <begin position="1"/>
        <end position="18"/>
    </location>
</feature>
<dbReference type="EMBL" id="HBEP01029381">
    <property type="protein sequence ID" value="CAD8502378.1"/>
    <property type="molecule type" value="Transcribed_RNA"/>
</dbReference>
<gene>
    <name evidence="15" type="ORF">PANT1444_LOCUS16629</name>
</gene>
<evidence type="ECO:0000256" key="12">
    <source>
        <dbReference type="ARBA" id="ARBA00030295"/>
    </source>
</evidence>
<keyword evidence="6" id="KW-0479">Metal-binding</keyword>
<accession>A0A7S0HVW8</accession>
<comment type="function">
    <text evidence="2">Catalytic subunit of the ferredoxin-thioredoxin reductase (FTR), which catalyzes the two-electron reduction of thioredoxins by the electrons provided by reduced ferredoxin.</text>
</comment>
<evidence type="ECO:0000256" key="7">
    <source>
        <dbReference type="ARBA" id="ARBA00023002"/>
    </source>
</evidence>
<comment type="similarity">
    <text evidence="3">Belongs to the ferredoxin thioredoxin reductase beta subunit family.</text>
</comment>
<comment type="catalytic activity">
    <reaction evidence="13">
        <text>[thioredoxin]-disulfide + 2 reduced [2Fe-2S]-[ferredoxin] + 2 H(+) = [thioredoxin]-dithiol + 2 oxidized [2Fe-2S]-[ferredoxin]</text>
        <dbReference type="Rhea" id="RHEA:42336"/>
        <dbReference type="Rhea" id="RHEA-COMP:10000"/>
        <dbReference type="Rhea" id="RHEA-COMP:10001"/>
        <dbReference type="Rhea" id="RHEA-COMP:10698"/>
        <dbReference type="Rhea" id="RHEA-COMP:10700"/>
        <dbReference type="ChEBI" id="CHEBI:15378"/>
        <dbReference type="ChEBI" id="CHEBI:29950"/>
        <dbReference type="ChEBI" id="CHEBI:33737"/>
        <dbReference type="ChEBI" id="CHEBI:33738"/>
        <dbReference type="ChEBI" id="CHEBI:50058"/>
        <dbReference type="EC" id="1.8.7.2"/>
    </reaction>
</comment>
<dbReference type="Gene3D" id="3.90.460.10">
    <property type="entry name" value="Ferredoxin thioredoxin reductase catalytic beta subunit"/>
    <property type="match status" value="1"/>
</dbReference>
<evidence type="ECO:0000256" key="2">
    <source>
        <dbReference type="ARBA" id="ARBA00003945"/>
    </source>
</evidence>
<reference evidence="15" key="1">
    <citation type="submission" date="2021-01" db="EMBL/GenBank/DDBJ databases">
        <authorList>
            <person name="Corre E."/>
            <person name="Pelletier E."/>
            <person name="Niang G."/>
            <person name="Scheremetjew M."/>
            <person name="Finn R."/>
            <person name="Kale V."/>
            <person name="Holt S."/>
            <person name="Cochrane G."/>
            <person name="Meng A."/>
            <person name="Brown T."/>
            <person name="Cohen L."/>
        </authorList>
    </citation>
    <scope>NUCLEOTIDE SEQUENCE</scope>
    <source>
        <strain evidence="15">CCMP1374</strain>
    </source>
</reference>
<evidence type="ECO:0000256" key="13">
    <source>
        <dbReference type="ARBA" id="ARBA00048150"/>
    </source>
</evidence>
<evidence type="ECO:0000256" key="11">
    <source>
        <dbReference type="ARBA" id="ARBA00026011"/>
    </source>
</evidence>
<evidence type="ECO:0000256" key="3">
    <source>
        <dbReference type="ARBA" id="ARBA00007941"/>
    </source>
</evidence>
<dbReference type="EC" id="1.8.7.2" evidence="4"/>
<dbReference type="AlphaFoldDB" id="A0A7S0HVW8"/>
<organism evidence="15">
    <name type="scientific">Phaeocystis antarctica</name>
    <dbReference type="NCBI Taxonomy" id="33657"/>
    <lineage>
        <taxon>Eukaryota</taxon>
        <taxon>Haptista</taxon>
        <taxon>Haptophyta</taxon>
        <taxon>Prymnesiophyceae</taxon>
        <taxon>Phaeocystales</taxon>
        <taxon>Phaeocystaceae</taxon>
        <taxon>Phaeocystis</taxon>
    </lineage>
</organism>
<proteinExistence type="inferred from homology"/>
<evidence type="ECO:0000256" key="1">
    <source>
        <dbReference type="ARBA" id="ARBA00001966"/>
    </source>
</evidence>
<keyword evidence="7" id="KW-0560">Oxidoreductase</keyword>
<keyword evidence="14" id="KW-0732">Signal</keyword>
<protein>
    <recommendedName>
        <fullName evidence="4">ferredoxin:thioredoxin reductase</fullName>
        <ecNumber evidence="4">1.8.7.2</ecNumber>
    </recommendedName>
    <alternativeName>
        <fullName evidence="12">Ferredoxin-thioredoxin reductase subunit B</fullName>
    </alternativeName>
</protein>
<name>A0A7S0HVW8_9EUKA</name>
<dbReference type="InterPro" id="IPR036644">
    <property type="entry name" value="FTR_bsu_sf"/>
</dbReference>
<dbReference type="Pfam" id="PF02943">
    <property type="entry name" value="FeThRed_B"/>
    <property type="match status" value="1"/>
</dbReference>
<sequence length="164" mass="18276">MVRGWTIMLALSWRTAHALVCRAPATMALRAVPTRPLALRMADLAPDHDEKVEKALKAMTGFANSYCKNTGTTYCEDLSIPAVVLKGLAEHKVTLGAPLCPCRHYEDKEAEAKDGFWNCPCVPMRERHDCHCMLFLTEDNEFAGEENHVDVEDVKKVTDGMSIL</sequence>
<dbReference type="GO" id="GO:0016730">
    <property type="term" value="F:oxidoreductase activity, acting on iron-sulfur proteins as donors"/>
    <property type="evidence" value="ECO:0007669"/>
    <property type="project" value="InterPro"/>
</dbReference>
<evidence type="ECO:0000256" key="10">
    <source>
        <dbReference type="ARBA" id="ARBA00023157"/>
    </source>
</evidence>
<comment type="cofactor">
    <cofactor evidence="1">
        <name>[4Fe-4S] cluster</name>
        <dbReference type="ChEBI" id="CHEBI:49883"/>
    </cofactor>
</comment>
<dbReference type="FunFam" id="3.90.460.10:FF:000001">
    <property type="entry name" value="Ferredoxin-thioredoxin reductase, catalytic chain"/>
    <property type="match status" value="1"/>
</dbReference>
<evidence type="ECO:0000313" key="15">
    <source>
        <dbReference type="EMBL" id="CAD8502378.1"/>
    </source>
</evidence>
<evidence type="ECO:0000256" key="8">
    <source>
        <dbReference type="ARBA" id="ARBA00023004"/>
    </source>
</evidence>
<keyword evidence="9" id="KW-0411">Iron-sulfur</keyword>
<keyword evidence="8" id="KW-0408">Iron</keyword>
<evidence type="ECO:0000256" key="14">
    <source>
        <dbReference type="SAM" id="SignalP"/>
    </source>
</evidence>
<dbReference type="InterPro" id="IPR004209">
    <property type="entry name" value="FTR_bsu"/>
</dbReference>
<keyword evidence="5" id="KW-0004">4Fe-4S</keyword>
<evidence type="ECO:0000256" key="9">
    <source>
        <dbReference type="ARBA" id="ARBA00023014"/>
    </source>
</evidence>
<keyword evidence="10" id="KW-1015">Disulfide bond</keyword>
<dbReference type="GO" id="GO:0046872">
    <property type="term" value="F:metal ion binding"/>
    <property type="evidence" value="ECO:0007669"/>
    <property type="project" value="UniProtKB-KW"/>
</dbReference>
<feature type="chain" id="PRO_5031208957" description="ferredoxin:thioredoxin reductase" evidence="14">
    <location>
        <begin position="19"/>
        <end position="164"/>
    </location>
</feature>
<dbReference type="SUPFAM" id="SSF57662">
    <property type="entry name" value="Ferredoxin thioredoxin reductase (FTR), catalytic beta chain"/>
    <property type="match status" value="1"/>
</dbReference>
<dbReference type="GO" id="GO:0051539">
    <property type="term" value="F:4 iron, 4 sulfur cluster binding"/>
    <property type="evidence" value="ECO:0007669"/>
    <property type="project" value="UniProtKB-KW"/>
</dbReference>
<evidence type="ECO:0000256" key="6">
    <source>
        <dbReference type="ARBA" id="ARBA00022723"/>
    </source>
</evidence>
<evidence type="ECO:0000256" key="4">
    <source>
        <dbReference type="ARBA" id="ARBA00012358"/>
    </source>
</evidence>
<evidence type="ECO:0000256" key="5">
    <source>
        <dbReference type="ARBA" id="ARBA00022485"/>
    </source>
</evidence>
<comment type="subunit">
    <text evidence="11">Heterodimer of subunit A (variable subunit) and subunit B (catalytic subunit). Heterodimeric FTR forms a complex with ferredoxin and thioredoxin.</text>
</comment>
<dbReference type="PANTHER" id="PTHR35113">
    <property type="entry name" value="FERREDOXIN-THIOREDOXIN REDUCTASE CATALYTIC CHAIN, CHLOROPLASTIC"/>
    <property type="match status" value="1"/>
</dbReference>
<dbReference type="PANTHER" id="PTHR35113:SF1">
    <property type="entry name" value="FERREDOXIN-THIOREDOXIN REDUCTASE CATALYTIC CHAIN, CHLOROPLASTIC"/>
    <property type="match status" value="1"/>
</dbReference>